<evidence type="ECO:0000256" key="4">
    <source>
        <dbReference type="ARBA" id="ARBA00022982"/>
    </source>
</evidence>
<dbReference type="Pfam" id="PF08041">
    <property type="entry name" value="PetM"/>
    <property type="match status" value="1"/>
</dbReference>
<dbReference type="GO" id="GO:0016020">
    <property type="term" value="C:membrane"/>
    <property type="evidence" value="ECO:0007669"/>
    <property type="project" value="UniProtKB-SubCell"/>
</dbReference>
<keyword evidence="3 7" id="KW-0812">Transmembrane</keyword>
<evidence type="ECO:0000256" key="1">
    <source>
        <dbReference type="ARBA" id="ARBA00004167"/>
    </source>
</evidence>
<dbReference type="InterPro" id="IPR012595">
    <property type="entry name" value="PetM_cyt_b6/f_cplx_su7"/>
</dbReference>
<feature type="transmembrane region" description="Helical" evidence="7">
    <location>
        <begin position="77"/>
        <end position="100"/>
    </location>
</feature>
<evidence type="ECO:0008006" key="9">
    <source>
        <dbReference type="Google" id="ProtNLM"/>
    </source>
</evidence>
<gene>
    <name evidence="8" type="ORF">CEUR00632_LOCUS8996</name>
</gene>
<keyword evidence="4" id="KW-0249">Electron transport</keyword>
<sequence length="108" mass="10712">MTARTLPPLLKMASIAARAATGLTAPRAARVSSARPTLSVNRAALRKAAAAPSSSPARGVATAAGVEIAQVAGEAGFIAGTAFTMIGITLLGLAVGFVLLRVEAAVEE</sequence>
<dbReference type="AlphaFoldDB" id="A0A7R9YVC4"/>
<name>A0A7R9YVC4_9CHLO</name>
<reference evidence="8" key="1">
    <citation type="submission" date="2021-01" db="EMBL/GenBank/DDBJ databases">
        <authorList>
            <person name="Corre E."/>
            <person name="Pelletier E."/>
            <person name="Niang G."/>
            <person name="Scheremetjew M."/>
            <person name="Finn R."/>
            <person name="Kale V."/>
            <person name="Holt S."/>
            <person name="Cochrane G."/>
            <person name="Meng A."/>
            <person name="Brown T."/>
            <person name="Cohen L."/>
        </authorList>
    </citation>
    <scope>NUCLEOTIDE SEQUENCE</scope>
    <source>
        <strain evidence="8">CCMP219</strain>
    </source>
</reference>
<keyword evidence="2" id="KW-0813">Transport</keyword>
<keyword evidence="5 7" id="KW-1133">Transmembrane helix</keyword>
<evidence type="ECO:0000313" key="8">
    <source>
        <dbReference type="EMBL" id="CAD8288957.1"/>
    </source>
</evidence>
<protein>
    <recommendedName>
        <fullName evidence="9">Cytochrome b6-f complex subunit PetM</fullName>
    </recommendedName>
</protein>
<comment type="subcellular location">
    <subcellularLocation>
        <location evidence="1">Membrane</location>
        <topology evidence="1">Single-pass membrane protein</topology>
    </subcellularLocation>
</comment>
<evidence type="ECO:0000256" key="3">
    <source>
        <dbReference type="ARBA" id="ARBA00022692"/>
    </source>
</evidence>
<proteinExistence type="inferred from homology"/>
<dbReference type="SUPFAM" id="SSF103441">
    <property type="entry name" value="PetM subunit of the cytochrome b6f complex"/>
    <property type="match status" value="1"/>
</dbReference>
<dbReference type="HAMAP" id="MF_00396">
    <property type="entry name" value="Cytb6_f_PetM"/>
    <property type="match status" value="1"/>
</dbReference>
<accession>A0A7R9YVC4</accession>
<evidence type="ECO:0000256" key="2">
    <source>
        <dbReference type="ARBA" id="ARBA00022448"/>
    </source>
</evidence>
<dbReference type="GO" id="GO:0009512">
    <property type="term" value="C:cytochrome b6f complex"/>
    <property type="evidence" value="ECO:0007669"/>
    <property type="project" value="InterPro"/>
</dbReference>
<evidence type="ECO:0000256" key="5">
    <source>
        <dbReference type="ARBA" id="ARBA00022989"/>
    </source>
</evidence>
<dbReference type="EMBL" id="HBEC01019151">
    <property type="protein sequence ID" value="CAD8288957.1"/>
    <property type="molecule type" value="Transcribed_RNA"/>
</dbReference>
<organism evidence="8">
    <name type="scientific">Chlamydomonas euryale</name>
    <dbReference type="NCBI Taxonomy" id="1486919"/>
    <lineage>
        <taxon>Eukaryota</taxon>
        <taxon>Viridiplantae</taxon>
        <taxon>Chlorophyta</taxon>
        <taxon>core chlorophytes</taxon>
        <taxon>Chlorophyceae</taxon>
        <taxon>CS clade</taxon>
        <taxon>Chlamydomonadales</taxon>
        <taxon>Chlamydomonadaceae</taxon>
        <taxon>Chlamydomonas</taxon>
    </lineage>
</organism>
<evidence type="ECO:0000256" key="7">
    <source>
        <dbReference type="SAM" id="Phobius"/>
    </source>
</evidence>
<evidence type="ECO:0000256" key="6">
    <source>
        <dbReference type="ARBA" id="ARBA00023136"/>
    </source>
</evidence>
<keyword evidence="6 7" id="KW-0472">Membrane</keyword>